<evidence type="ECO:0000259" key="1">
    <source>
        <dbReference type="Pfam" id="PF01575"/>
    </source>
</evidence>
<dbReference type="PANTHER" id="PTHR42993">
    <property type="entry name" value="MAOC-LIKE DEHYDRATASE DOMAIN-CONTAINING PROTEIN"/>
    <property type="match status" value="1"/>
</dbReference>
<dbReference type="Proteomes" id="UP001596403">
    <property type="component" value="Unassembled WGS sequence"/>
</dbReference>
<gene>
    <name evidence="2" type="ORF">ACFQAU_06535</name>
</gene>
<accession>A0ABW1YVZ4</accession>
<dbReference type="CDD" id="cd03450">
    <property type="entry name" value="NodN"/>
    <property type="match status" value="1"/>
</dbReference>
<evidence type="ECO:0000313" key="2">
    <source>
        <dbReference type="EMBL" id="MFC6641446.1"/>
    </source>
</evidence>
<dbReference type="PANTHER" id="PTHR42993:SF1">
    <property type="entry name" value="MAOC-LIKE DEHYDRATASE DOMAIN-CONTAINING PROTEIN"/>
    <property type="match status" value="1"/>
</dbReference>
<dbReference type="Pfam" id="PF01575">
    <property type="entry name" value="MaoC_dehydratas"/>
    <property type="match status" value="1"/>
</dbReference>
<dbReference type="InterPro" id="IPR029069">
    <property type="entry name" value="HotDog_dom_sf"/>
</dbReference>
<evidence type="ECO:0000313" key="3">
    <source>
        <dbReference type="Proteomes" id="UP001596403"/>
    </source>
</evidence>
<comment type="caution">
    <text evidence="2">The sequence shown here is derived from an EMBL/GenBank/DDBJ whole genome shotgun (WGS) entry which is preliminary data.</text>
</comment>
<name>A0ABW1YVZ4_9RHOB</name>
<dbReference type="RefSeq" id="WP_346504527.1">
    <property type="nucleotide sequence ID" value="NZ_JBHSWA010000001.1"/>
</dbReference>
<keyword evidence="3" id="KW-1185">Reference proteome</keyword>
<sequence>MMPPALAWPSMGLARSDARAFAGLTIADSVAQSEEAMMRNEIDRAEMEAAVGCELGVSPWFMMDQARIDAFADVTEDHQFIHVDPVRAAETDFGGTVAHGMLTLSMMSGMAYGALPVMAGAKASINYGFDSVRFVAAVHSGKRIRGRFILAEAQTRGRGNLMTRFAATVEIEGAERPAVKADWLVLYMF</sequence>
<dbReference type="SUPFAM" id="SSF54637">
    <property type="entry name" value="Thioesterase/thiol ester dehydrase-isomerase"/>
    <property type="match status" value="1"/>
</dbReference>
<reference evidence="3" key="1">
    <citation type="journal article" date="2019" name="Int. J. Syst. Evol. Microbiol.">
        <title>The Global Catalogue of Microorganisms (GCM) 10K type strain sequencing project: providing services to taxonomists for standard genome sequencing and annotation.</title>
        <authorList>
            <consortium name="The Broad Institute Genomics Platform"/>
            <consortium name="The Broad Institute Genome Sequencing Center for Infectious Disease"/>
            <person name="Wu L."/>
            <person name="Ma J."/>
        </authorList>
    </citation>
    <scope>NUCLEOTIDE SEQUENCE [LARGE SCALE GENOMIC DNA]</scope>
    <source>
        <strain evidence="3">NBRC 111368</strain>
    </source>
</reference>
<organism evidence="2 3">
    <name type="scientific">Sulfitobacter profundi</name>
    <dbReference type="NCBI Taxonomy" id="2679961"/>
    <lineage>
        <taxon>Bacteria</taxon>
        <taxon>Pseudomonadati</taxon>
        <taxon>Pseudomonadota</taxon>
        <taxon>Alphaproteobacteria</taxon>
        <taxon>Rhodobacterales</taxon>
        <taxon>Roseobacteraceae</taxon>
        <taxon>Sulfitobacter</taxon>
    </lineage>
</organism>
<feature type="domain" description="MaoC-like" evidence="1">
    <location>
        <begin position="49"/>
        <end position="155"/>
    </location>
</feature>
<dbReference type="InterPro" id="IPR039375">
    <property type="entry name" value="NodN-like"/>
</dbReference>
<dbReference type="EMBL" id="JBHSWA010000001">
    <property type="protein sequence ID" value="MFC6641446.1"/>
    <property type="molecule type" value="Genomic_DNA"/>
</dbReference>
<dbReference type="Gene3D" id="3.10.129.10">
    <property type="entry name" value="Hotdog Thioesterase"/>
    <property type="match status" value="1"/>
</dbReference>
<protein>
    <submittedName>
        <fullName evidence="2">MaoC family dehydratase</fullName>
    </submittedName>
</protein>
<proteinExistence type="predicted"/>
<dbReference type="InterPro" id="IPR002539">
    <property type="entry name" value="MaoC-like_dom"/>
</dbReference>